<keyword evidence="6" id="KW-0175">Coiled coil</keyword>
<evidence type="ECO:0000256" key="7">
    <source>
        <dbReference type="SAM" id="MobiDB-lite"/>
    </source>
</evidence>
<evidence type="ECO:0000256" key="5">
    <source>
        <dbReference type="ARBA" id="ARBA00023136"/>
    </source>
</evidence>
<dbReference type="PANTHER" id="PTHR30386">
    <property type="entry name" value="MEMBRANE FUSION SUBUNIT OF EMRAB-TOLC MULTIDRUG EFFLUX PUMP"/>
    <property type="match status" value="1"/>
</dbReference>
<evidence type="ECO:0000256" key="1">
    <source>
        <dbReference type="ARBA" id="ARBA00004167"/>
    </source>
</evidence>
<reference evidence="11" key="1">
    <citation type="submission" date="2020-09" db="EMBL/GenBank/DDBJ databases">
        <title>Iningainema tapete sp. nov. (Scytonemataceae, Cyanobacteria) from greenhouses in central Florida (USA) produces two types of nodularin with biosynthetic potential for microcystin-LR and anabaenopeptins.</title>
        <authorList>
            <person name="Berthold D.E."/>
            <person name="Lefler F.W."/>
            <person name="Huang I.-S."/>
            <person name="Abdulla H."/>
            <person name="Zimba P.V."/>
            <person name="Laughinghouse H.D. IV."/>
        </authorList>
    </citation>
    <scope>NUCLEOTIDE SEQUENCE</scope>
    <source>
        <strain evidence="11">BLCCT55</strain>
    </source>
</reference>
<evidence type="ECO:0000256" key="6">
    <source>
        <dbReference type="SAM" id="Coils"/>
    </source>
</evidence>
<feature type="transmembrane region" description="Helical" evidence="8">
    <location>
        <begin position="51"/>
        <end position="73"/>
    </location>
</feature>
<dbReference type="Gene3D" id="2.40.50.100">
    <property type="match status" value="1"/>
</dbReference>
<feature type="compositionally biased region" description="Polar residues" evidence="7">
    <location>
        <begin position="1"/>
        <end position="33"/>
    </location>
</feature>
<evidence type="ECO:0000313" key="12">
    <source>
        <dbReference type="Proteomes" id="UP000629098"/>
    </source>
</evidence>
<feature type="coiled-coil region" evidence="6">
    <location>
        <begin position="131"/>
        <end position="158"/>
    </location>
</feature>
<dbReference type="SUPFAM" id="SSF111369">
    <property type="entry name" value="HlyD-like secretion proteins"/>
    <property type="match status" value="1"/>
</dbReference>
<organism evidence="11 12">
    <name type="scientific">Iningainema tapete BLCC-T55</name>
    <dbReference type="NCBI Taxonomy" id="2748662"/>
    <lineage>
        <taxon>Bacteria</taxon>
        <taxon>Bacillati</taxon>
        <taxon>Cyanobacteriota</taxon>
        <taxon>Cyanophyceae</taxon>
        <taxon>Nostocales</taxon>
        <taxon>Scytonemataceae</taxon>
        <taxon>Iningainema tapete</taxon>
    </lineage>
</organism>
<evidence type="ECO:0000259" key="10">
    <source>
        <dbReference type="Pfam" id="PF25954"/>
    </source>
</evidence>
<evidence type="ECO:0000259" key="9">
    <source>
        <dbReference type="Pfam" id="PF25917"/>
    </source>
</evidence>
<comment type="similarity">
    <text evidence="2">Belongs to the membrane fusion protein (MFP) (TC 8.A.1) family.</text>
</comment>
<gene>
    <name evidence="11" type="ORF">ICL16_35885</name>
</gene>
<feature type="domain" description="CusB-like beta-barrel" evidence="10">
    <location>
        <begin position="260"/>
        <end position="301"/>
    </location>
</feature>
<comment type="caution">
    <text evidence="11">The sequence shown here is derived from an EMBL/GenBank/DDBJ whole genome shotgun (WGS) entry which is preliminary data.</text>
</comment>
<dbReference type="Gene3D" id="2.40.30.170">
    <property type="match status" value="1"/>
</dbReference>
<evidence type="ECO:0000256" key="8">
    <source>
        <dbReference type="SAM" id="Phobius"/>
    </source>
</evidence>
<dbReference type="GO" id="GO:0016020">
    <property type="term" value="C:membrane"/>
    <property type="evidence" value="ECO:0007669"/>
    <property type="project" value="UniProtKB-SubCell"/>
</dbReference>
<dbReference type="Pfam" id="PF25954">
    <property type="entry name" value="Beta-barrel_RND_2"/>
    <property type="match status" value="1"/>
</dbReference>
<evidence type="ECO:0000256" key="2">
    <source>
        <dbReference type="ARBA" id="ARBA00009477"/>
    </source>
</evidence>
<sequence length="359" mass="38774">MEHLNSSQQTQSVAELSEQKTSLMEPTATTPTELQRDINKPERTRRRFQPLVVLGVFLGAGAIASGVYAYRWLQYAQQYPQTDYAYVAADTYSVTSRVAGVVTSVAVSDNQMVSPGMLLVKIDPGEYQAVLNQAKASLELAKQQAALARENLQAATSIPAPAPIPTPVTKNASGKPAAIKPRIVQPPTINQQTQINQQQYKTALAAVAQKQAEVKAAELQLSYANVTALVPGKVGSKNVTVGQRVQPGQTLITVVQPNPWIVANFRETQLEKIQPGQKVSIKIPAFPNQKFQGKVDSMAPTSFGKVSPLPQENAAGNQVKNNEGVQRIPVKILLEPQSIKGYETRLTPGMSAVATVQTK</sequence>
<dbReference type="AlphaFoldDB" id="A0A8J6XS26"/>
<dbReference type="Pfam" id="PF25917">
    <property type="entry name" value="BSH_RND"/>
    <property type="match status" value="1"/>
</dbReference>
<keyword evidence="3 8" id="KW-0812">Transmembrane</keyword>
<dbReference type="InterPro" id="IPR058625">
    <property type="entry name" value="MdtA-like_BSH"/>
</dbReference>
<comment type="subcellular location">
    <subcellularLocation>
        <location evidence="1">Membrane</location>
        <topology evidence="1">Single-pass membrane protein</topology>
    </subcellularLocation>
</comment>
<proteinExistence type="inferred from homology"/>
<name>A0A8J6XS26_9CYAN</name>
<protein>
    <submittedName>
        <fullName evidence="11">HlyD family secretion protein</fullName>
    </submittedName>
</protein>
<evidence type="ECO:0000256" key="4">
    <source>
        <dbReference type="ARBA" id="ARBA00022989"/>
    </source>
</evidence>
<dbReference type="RefSeq" id="WP_190836361.1">
    <property type="nucleotide sequence ID" value="NZ_CAWPPI010000109.1"/>
</dbReference>
<keyword evidence="4 8" id="KW-1133">Transmembrane helix</keyword>
<dbReference type="Proteomes" id="UP000629098">
    <property type="component" value="Unassembled WGS sequence"/>
</dbReference>
<feature type="region of interest" description="Disordered" evidence="7">
    <location>
        <begin position="1"/>
        <end position="41"/>
    </location>
</feature>
<keyword evidence="12" id="KW-1185">Reference proteome</keyword>
<feature type="domain" description="Multidrug resistance protein MdtA-like barrel-sandwich hybrid" evidence="9">
    <location>
        <begin position="92"/>
        <end position="255"/>
    </location>
</feature>
<evidence type="ECO:0000256" key="3">
    <source>
        <dbReference type="ARBA" id="ARBA00022692"/>
    </source>
</evidence>
<dbReference type="InterPro" id="IPR058792">
    <property type="entry name" value="Beta-barrel_RND_2"/>
</dbReference>
<evidence type="ECO:0000313" key="11">
    <source>
        <dbReference type="EMBL" id="MBD2777289.1"/>
    </source>
</evidence>
<keyword evidence="5 8" id="KW-0472">Membrane</keyword>
<dbReference type="InterPro" id="IPR050739">
    <property type="entry name" value="MFP"/>
</dbReference>
<accession>A0A8J6XS26</accession>
<dbReference type="PANTHER" id="PTHR30386:SF26">
    <property type="entry name" value="TRANSPORT PROTEIN COMB"/>
    <property type="match status" value="1"/>
</dbReference>
<dbReference type="EMBL" id="JACXAE010000109">
    <property type="protein sequence ID" value="MBD2777289.1"/>
    <property type="molecule type" value="Genomic_DNA"/>
</dbReference>